<proteinExistence type="predicted"/>
<protein>
    <recommendedName>
        <fullName evidence="8">FAR-17a/AIG1-like protein</fullName>
    </recommendedName>
</protein>
<sequence>MKRITFSDNPLAFSTSWLLPPAALAALRGLLSLYIFVTIIFIWAWYGAHGESSAIGETFSYFTWLTYFGLGFYFLVAALHSAYYARTGRSLFTRWPRALLALHSLFYSTVTTFPFLVTIVYWGAIYSPPWFTEKFEAWANISQHGFNSLFALLEIGLATTPPHPLINLPFLVLILLLYLALAYLTYHDEGWYPYSFLDIKTNGSGLVTGYCFGILAAILVIFAISCALIWLRRKLTKEVVKRSARDVSDRGEENLEAGQEKSYF</sequence>
<organism evidence="6 7">
    <name type="scientific">Penicilliopsis zonata CBS 506.65</name>
    <dbReference type="NCBI Taxonomy" id="1073090"/>
    <lineage>
        <taxon>Eukaryota</taxon>
        <taxon>Fungi</taxon>
        <taxon>Dikarya</taxon>
        <taxon>Ascomycota</taxon>
        <taxon>Pezizomycotina</taxon>
        <taxon>Eurotiomycetes</taxon>
        <taxon>Eurotiomycetidae</taxon>
        <taxon>Eurotiales</taxon>
        <taxon>Aspergillaceae</taxon>
        <taxon>Penicilliopsis</taxon>
    </lineage>
</organism>
<accession>A0A1L9SL58</accession>
<dbReference type="AlphaFoldDB" id="A0A1L9SL58"/>
<name>A0A1L9SL58_9EURO</name>
<dbReference type="GO" id="GO:0012505">
    <property type="term" value="C:endomembrane system"/>
    <property type="evidence" value="ECO:0007669"/>
    <property type="project" value="UniProtKB-SubCell"/>
</dbReference>
<keyword evidence="3 5" id="KW-1133">Transmembrane helix</keyword>
<feature type="transmembrane region" description="Helical" evidence="5">
    <location>
        <begin position="137"/>
        <end position="158"/>
    </location>
</feature>
<evidence type="ECO:0008006" key="8">
    <source>
        <dbReference type="Google" id="ProtNLM"/>
    </source>
</evidence>
<dbReference type="STRING" id="1073090.A0A1L9SL58"/>
<dbReference type="PANTHER" id="PTHR12242:SF1">
    <property type="entry name" value="MYND-TYPE DOMAIN-CONTAINING PROTEIN"/>
    <property type="match status" value="1"/>
</dbReference>
<keyword evidence="2 5" id="KW-0812">Transmembrane</keyword>
<keyword evidence="4 5" id="KW-0472">Membrane</keyword>
<evidence type="ECO:0000313" key="6">
    <source>
        <dbReference type="EMBL" id="OJJ47925.1"/>
    </source>
</evidence>
<dbReference type="InterPro" id="IPR006838">
    <property type="entry name" value="ADTRP_AIG1"/>
</dbReference>
<dbReference type="GeneID" id="34616955"/>
<feature type="transmembrane region" description="Helical" evidence="5">
    <location>
        <begin position="206"/>
        <end position="231"/>
    </location>
</feature>
<feature type="transmembrane region" description="Helical" evidence="5">
    <location>
        <begin position="105"/>
        <end position="125"/>
    </location>
</feature>
<dbReference type="EMBL" id="KV878340">
    <property type="protein sequence ID" value="OJJ47925.1"/>
    <property type="molecule type" value="Genomic_DNA"/>
</dbReference>
<evidence type="ECO:0000256" key="2">
    <source>
        <dbReference type="ARBA" id="ARBA00022692"/>
    </source>
</evidence>
<dbReference type="OrthoDB" id="419711at2759"/>
<dbReference type="Proteomes" id="UP000184188">
    <property type="component" value="Unassembled WGS sequence"/>
</dbReference>
<gene>
    <name evidence="6" type="ORF">ASPZODRAFT_94944</name>
</gene>
<dbReference type="RefSeq" id="XP_022582435.1">
    <property type="nucleotide sequence ID" value="XM_022730491.1"/>
</dbReference>
<feature type="transmembrane region" description="Helical" evidence="5">
    <location>
        <begin position="64"/>
        <end position="85"/>
    </location>
</feature>
<evidence type="ECO:0000313" key="7">
    <source>
        <dbReference type="Proteomes" id="UP000184188"/>
    </source>
</evidence>
<dbReference type="VEuPathDB" id="FungiDB:ASPZODRAFT_94944"/>
<evidence type="ECO:0000256" key="5">
    <source>
        <dbReference type="SAM" id="Phobius"/>
    </source>
</evidence>
<reference evidence="7" key="1">
    <citation type="journal article" date="2017" name="Genome Biol.">
        <title>Comparative genomics reveals high biological diversity and specific adaptations in the industrially and medically important fungal genus Aspergillus.</title>
        <authorList>
            <person name="de Vries R.P."/>
            <person name="Riley R."/>
            <person name="Wiebenga A."/>
            <person name="Aguilar-Osorio G."/>
            <person name="Amillis S."/>
            <person name="Uchima C.A."/>
            <person name="Anderluh G."/>
            <person name="Asadollahi M."/>
            <person name="Askin M."/>
            <person name="Barry K."/>
            <person name="Battaglia E."/>
            <person name="Bayram O."/>
            <person name="Benocci T."/>
            <person name="Braus-Stromeyer S.A."/>
            <person name="Caldana C."/>
            <person name="Canovas D."/>
            <person name="Cerqueira G.C."/>
            <person name="Chen F."/>
            <person name="Chen W."/>
            <person name="Choi C."/>
            <person name="Clum A."/>
            <person name="Dos Santos R.A."/>
            <person name="Damasio A.R."/>
            <person name="Diallinas G."/>
            <person name="Emri T."/>
            <person name="Fekete E."/>
            <person name="Flipphi M."/>
            <person name="Freyberg S."/>
            <person name="Gallo A."/>
            <person name="Gournas C."/>
            <person name="Habgood R."/>
            <person name="Hainaut M."/>
            <person name="Harispe M.L."/>
            <person name="Henrissat B."/>
            <person name="Hilden K.S."/>
            <person name="Hope R."/>
            <person name="Hossain A."/>
            <person name="Karabika E."/>
            <person name="Karaffa L."/>
            <person name="Karanyi Z."/>
            <person name="Krasevec N."/>
            <person name="Kuo A."/>
            <person name="Kusch H."/>
            <person name="LaButti K."/>
            <person name="Lagendijk E.L."/>
            <person name="Lapidus A."/>
            <person name="Levasseur A."/>
            <person name="Lindquist E."/>
            <person name="Lipzen A."/>
            <person name="Logrieco A.F."/>
            <person name="MacCabe A."/>
            <person name="Maekelae M.R."/>
            <person name="Malavazi I."/>
            <person name="Melin P."/>
            <person name="Meyer V."/>
            <person name="Mielnichuk N."/>
            <person name="Miskei M."/>
            <person name="Molnar A.P."/>
            <person name="Mule G."/>
            <person name="Ngan C.Y."/>
            <person name="Orejas M."/>
            <person name="Orosz E."/>
            <person name="Ouedraogo J.P."/>
            <person name="Overkamp K.M."/>
            <person name="Park H.-S."/>
            <person name="Perrone G."/>
            <person name="Piumi F."/>
            <person name="Punt P.J."/>
            <person name="Ram A.F."/>
            <person name="Ramon A."/>
            <person name="Rauscher S."/>
            <person name="Record E."/>
            <person name="Riano-Pachon D.M."/>
            <person name="Robert V."/>
            <person name="Roehrig J."/>
            <person name="Ruller R."/>
            <person name="Salamov A."/>
            <person name="Salih N.S."/>
            <person name="Samson R.A."/>
            <person name="Sandor E."/>
            <person name="Sanguinetti M."/>
            <person name="Schuetze T."/>
            <person name="Sepcic K."/>
            <person name="Shelest E."/>
            <person name="Sherlock G."/>
            <person name="Sophianopoulou V."/>
            <person name="Squina F.M."/>
            <person name="Sun H."/>
            <person name="Susca A."/>
            <person name="Todd R.B."/>
            <person name="Tsang A."/>
            <person name="Unkles S.E."/>
            <person name="van de Wiele N."/>
            <person name="van Rossen-Uffink D."/>
            <person name="Oliveira J.V."/>
            <person name="Vesth T.C."/>
            <person name="Visser J."/>
            <person name="Yu J.-H."/>
            <person name="Zhou M."/>
            <person name="Andersen M.R."/>
            <person name="Archer D.B."/>
            <person name="Baker S.E."/>
            <person name="Benoit I."/>
            <person name="Brakhage A.A."/>
            <person name="Braus G.H."/>
            <person name="Fischer R."/>
            <person name="Frisvad J.C."/>
            <person name="Goldman G.H."/>
            <person name="Houbraken J."/>
            <person name="Oakley B."/>
            <person name="Pocsi I."/>
            <person name="Scazzocchio C."/>
            <person name="Seiboth B."/>
            <person name="vanKuyk P.A."/>
            <person name="Wortman J."/>
            <person name="Dyer P.S."/>
            <person name="Grigoriev I.V."/>
        </authorList>
    </citation>
    <scope>NUCLEOTIDE SEQUENCE [LARGE SCALE GENOMIC DNA]</scope>
    <source>
        <strain evidence="7">CBS 506.65</strain>
    </source>
</reference>
<dbReference type="Pfam" id="PF04750">
    <property type="entry name" value="Far-17a_AIG1"/>
    <property type="match status" value="1"/>
</dbReference>
<evidence type="ECO:0000256" key="1">
    <source>
        <dbReference type="ARBA" id="ARBA00004127"/>
    </source>
</evidence>
<comment type="subcellular location">
    <subcellularLocation>
        <location evidence="1">Endomembrane system</location>
        <topology evidence="1">Multi-pass membrane protein</topology>
    </subcellularLocation>
</comment>
<feature type="transmembrane region" description="Helical" evidence="5">
    <location>
        <begin position="21"/>
        <end position="44"/>
    </location>
</feature>
<evidence type="ECO:0000256" key="3">
    <source>
        <dbReference type="ARBA" id="ARBA00022989"/>
    </source>
</evidence>
<keyword evidence="7" id="KW-1185">Reference proteome</keyword>
<dbReference type="PANTHER" id="PTHR12242">
    <property type="entry name" value="OS02G0130600 PROTEIN-RELATED"/>
    <property type="match status" value="1"/>
</dbReference>
<evidence type="ECO:0000256" key="4">
    <source>
        <dbReference type="ARBA" id="ARBA00023136"/>
    </source>
</evidence>
<dbReference type="GO" id="GO:0016020">
    <property type="term" value="C:membrane"/>
    <property type="evidence" value="ECO:0007669"/>
    <property type="project" value="InterPro"/>
</dbReference>
<feature type="transmembrane region" description="Helical" evidence="5">
    <location>
        <begin position="165"/>
        <end position="186"/>
    </location>
</feature>